<proteinExistence type="predicted"/>
<dbReference type="InterPro" id="IPR047650">
    <property type="entry name" value="Transpos_IS110"/>
</dbReference>
<dbReference type="GO" id="GO:0006313">
    <property type="term" value="P:DNA transposition"/>
    <property type="evidence" value="ECO:0007669"/>
    <property type="project" value="InterPro"/>
</dbReference>
<dbReference type="OrthoDB" id="9790935at2"/>
<dbReference type="Pfam" id="PF01548">
    <property type="entry name" value="DEDD_Tnp_IS110"/>
    <property type="match status" value="1"/>
</dbReference>
<dbReference type="InterPro" id="IPR003346">
    <property type="entry name" value="Transposase_20"/>
</dbReference>
<dbReference type="Proteomes" id="UP000005387">
    <property type="component" value="Unassembled WGS sequence"/>
</dbReference>
<organism evidence="3 4">
    <name type="scientific">Paenibacillus curdlanolyticus YK9</name>
    <dbReference type="NCBI Taxonomy" id="717606"/>
    <lineage>
        <taxon>Bacteria</taxon>
        <taxon>Bacillati</taxon>
        <taxon>Bacillota</taxon>
        <taxon>Bacilli</taxon>
        <taxon>Bacillales</taxon>
        <taxon>Paenibacillaceae</taxon>
        <taxon>Paenibacillus</taxon>
    </lineage>
</organism>
<dbReference type="STRING" id="717606.PaecuDRAFT_0051"/>
<name>E0I4K9_9BACL</name>
<evidence type="ECO:0000313" key="4">
    <source>
        <dbReference type="Proteomes" id="UP000005387"/>
    </source>
</evidence>
<dbReference type="EMBL" id="AEDD01000001">
    <property type="protein sequence ID" value="EFM12540.1"/>
    <property type="molecule type" value="Genomic_DNA"/>
</dbReference>
<keyword evidence="4" id="KW-1185">Reference proteome</keyword>
<accession>E0I4K9</accession>
<dbReference type="Pfam" id="PF02371">
    <property type="entry name" value="Transposase_20"/>
    <property type="match status" value="1"/>
</dbReference>
<dbReference type="GO" id="GO:0003677">
    <property type="term" value="F:DNA binding"/>
    <property type="evidence" value="ECO:0007669"/>
    <property type="project" value="InterPro"/>
</dbReference>
<dbReference type="GO" id="GO:0004803">
    <property type="term" value="F:transposase activity"/>
    <property type="evidence" value="ECO:0007669"/>
    <property type="project" value="InterPro"/>
</dbReference>
<dbReference type="eggNOG" id="COG3547">
    <property type="taxonomic scope" value="Bacteria"/>
</dbReference>
<evidence type="ECO:0000259" key="1">
    <source>
        <dbReference type="Pfam" id="PF01548"/>
    </source>
</evidence>
<dbReference type="InterPro" id="IPR002525">
    <property type="entry name" value="Transp_IS110-like_N"/>
</dbReference>
<dbReference type="AlphaFoldDB" id="E0I4K9"/>
<evidence type="ECO:0000313" key="3">
    <source>
        <dbReference type="EMBL" id="EFM12540.1"/>
    </source>
</evidence>
<dbReference type="PANTHER" id="PTHR33055:SF13">
    <property type="entry name" value="TRANSPOSASE"/>
    <property type="match status" value="1"/>
</dbReference>
<dbReference type="PANTHER" id="PTHR33055">
    <property type="entry name" value="TRANSPOSASE FOR INSERTION SEQUENCE ELEMENT IS1111A"/>
    <property type="match status" value="1"/>
</dbReference>
<gene>
    <name evidence="3" type="ORF">PaecuDRAFT_0051</name>
</gene>
<feature type="domain" description="Transposase IS110-like N-terminal" evidence="1">
    <location>
        <begin position="11"/>
        <end position="168"/>
    </location>
</feature>
<feature type="domain" description="Transposase IS116/IS110/IS902 C-terminal" evidence="2">
    <location>
        <begin position="277"/>
        <end position="353"/>
    </location>
</feature>
<evidence type="ECO:0000259" key="2">
    <source>
        <dbReference type="Pfam" id="PF02371"/>
    </source>
</evidence>
<dbReference type="NCBIfam" id="NF033542">
    <property type="entry name" value="transpos_IS110"/>
    <property type="match status" value="1"/>
</dbReference>
<dbReference type="RefSeq" id="WP_006036069.1">
    <property type="nucleotide sequence ID" value="NZ_AEDD01000001.1"/>
</dbReference>
<reference evidence="3 4" key="1">
    <citation type="submission" date="2010-07" db="EMBL/GenBank/DDBJ databases">
        <title>The draft genome of Paenibacillus curdlanolyticus YK9.</title>
        <authorList>
            <consortium name="US DOE Joint Genome Institute (JGI-PGF)"/>
            <person name="Lucas S."/>
            <person name="Copeland A."/>
            <person name="Lapidus A."/>
            <person name="Cheng J.-F."/>
            <person name="Bruce D."/>
            <person name="Goodwin L."/>
            <person name="Pitluck S."/>
            <person name="Land M.L."/>
            <person name="Hauser L."/>
            <person name="Chang Y.-J."/>
            <person name="Jeffries C."/>
            <person name="Anderson I.J."/>
            <person name="Johnson E."/>
            <person name="Loganathan U."/>
            <person name="Mulhopadhyay B."/>
            <person name="Kyrpides N."/>
            <person name="Woyke T.J."/>
        </authorList>
    </citation>
    <scope>NUCLEOTIDE SEQUENCE [LARGE SCALE GENOMIC DNA]</scope>
    <source>
        <strain evidence="3 4">YK9</strain>
    </source>
</reference>
<protein>
    <submittedName>
        <fullName evidence="3">Transposase IS116/IS110/IS902 family protein</fullName>
    </submittedName>
</protein>
<sequence>MNLKPDQLVYVGVDLHKQHHTAVIIDCWNKKLGEIKFDNKPTVFPQLEKEVKKYVKKGMSVVYGLEDVGGFGRALAVYLTEKGCWVKEVNAKLANARRKSHVTIQKSDSWDAECVAKVLRDELLNLPDAKPIDLYWAISQLVTQRKWQARTLTGMVKRLHQQLGYHYPSYKKFFSEVDGKTALAFWHKYPSPSRLSGVDVDELATYLRKLSNYALSTKKAMQILMLIVDDGDTTRDFQDKRDFIVRDLVRNIRFYEHGLTRIEREIASLMNQLGFQLETMTGIELVTAAELVAEIGDIHRFASADKLARFAGVAPIAVGSGDKHRNYKSKQGNRELHDIIKALAIRQIAVTRTKKEPRNPYFYAYYEQKMAAGKTKQQAIVCIMRKLVNVIHYLMRTKAAYVIPAVSSNEAA</sequence>